<dbReference type="InterPro" id="IPR036165">
    <property type="entry name" value="YefM-like_sf"/>
</dbReference>
<name>A0A1F6THX9_9PROT</name>
<reference evidence="3 4" key="1">
    <citation type="journal article" date="2016" name="Nat. Commun.">
        <title>Thousands of microbial genomes shed light on interconnected biogeochemical processes in an aquifer system.</title>
        <authorList>
            <person name="Anantharaman K."/>
            <person name="Brown C.T."/>
            <person name="Hug L.A."/>
            <person name="Sharon I."/>
            <person name="Castelle C.J."/>
            <person name="Probst A.J."/>
            <person name="Thomas B.C."/>
            <person name="Singh A."/>
            <person name="Wilkins M.J."/>
            <person name="Karaoz U."/>
            <person name="Brodie E.L."/>
            <person name="Williams K.H."/>
            <person name="Hubbard S.S."/>
            <person name="Banfield J.F."/>
        </authorList>
    </citation>
    <scope>NUCLEOTIDE SEQUENCE [LARGE SCALE GENOMIC DNA]</scope>
</reference>
<dbReference type="AlphaFoldDB" id="A0A1F6THX9"/>
<dbReference type="STRING" id="1817764.A2637_02675"/>
<accession>A0A1F6THX9</accession>
<protein>
    <recommendedName>
        <fullName evidence="2">Antitoxin</fullName>
    </recommendedName>
</protein>
<evidence type="ECO:0000256" key="2">
    <source>
        <dbReference type="RuleBase" id="RU362080"/>
    </source>
</evidence>
<dbReference type="Proteomes" id="UP000179360">
    <property type="component" value="Unassembled WGS sequence"/>
</dbReference>
<dbReference type="PANTHER" id="PTHR35377:SF4">
    <property type="entry name" value="PREVENT-HOST-DEATH FAMILY PROTEIN"/>
    <property type="match status" value="1"/>
</dbReference>
<comment type="caution">
    <text evidence="3">The sequence shown here is derived from an EMBL/GenBank/DDBJ whole genome shotgun (WGS) entry which is preliminary data.</text>
</comment>
<dbReference type="PANTHER" id="PTHR35377">
    <property type="entry name" value="ANTITOXIN VAPB49-RELATED-RELATED"/>
    <property type="match status" value="1"/>
</dbReference>
<dbReference type="EMBL" id="MFSY01000113">
    <property type="protein sequence ID" value="OGI44733.1"/>
    <property type="molecule type" value="Genomic_DNA"/>
</dbReference>
<evidence type="ECO:0000256" key="1">
    <source>
        <dbReference type="ARBA" id="ARBA00009981"/>
    </source>
</evidence>
<comment type="function">
    <text evidence="2">Antitoxin component of a type II toxin-antitoxin (TA) system.</text>
</comment>
<sequence length="81" mass="8757">MGKVNIHDAKTNLSRLIEQAAKGGEVVISKAGEPVAKLVAIKPVAPRRRKGLLKNKIKIRPGFYKPLPEEAIAAFEGKTAK</sequence>
<dbReference type="Pfam" id="PF02604">
    <property type="entry name" value="PhdYeFM_antitox"/>
    <property type="match status" value="1"/>
</dbReference>
<dbReference type="Gene3D" id="3.40.1620.10">
    <property type="entry name" value="YefM-like domain"/>
    <property type="match status" value="1"/>
</dbReference>
<proteinExistence type="inferred from homology"/>
<dbReference type="InterPro" id="IPR006442">
    <property type="entry name" value="Antitoxin_Phd/YefM"/>
</dbReference>
<organism evidence="3 4">
    <name type="scientific">Candidatus Muproteobacteria bacterium RIFCSPHIGHO2_01_FULL_65_16</name>
    <dbReference type="NCBI Taxonomy" id="1817764"/>
    <lineage>
        <taxon>Bacteria</taxon>
        <taxon>Pseudomonadati</taxon>
        <taxon>Pseudomonadota</taxon>
        <taxon>Candidatus Muproteobacteria</taxon>
    </lineage>
</organism>
<dbReference type="NCBIfam" id="TIGR01552">
    <property type="entry name" value="phd_fam"/>
    <property type="match status" value="1"/>
</dbReference>
<dbReference type="InterPro" id="IPR051416">
    <property type="entry name" value="phD-YefM_TA_antitoxins"/>
</dbReference>
<evidence type="ECO:0000313" key="4">
    <source>
        <dbReference type="Proteomes" id="UP000179360"/>
    </source>
</evidence>
<evidence type="ECO:0000313" key="3">
    <source>
        <dbReference type="EMBL" id="OGI44733.1"/>
    </source>
</evidence>
<gene>
    <name evidence="3" type="ORF">A2637_02675</name>
</gene>
<dbReference type="SUPFAM" id="SSF143120">
    <property type="entry name" value="YefM-like"/>
    <property type="match status" value="1"/>
</dbReference>
<comment type="similarity">
    <text evidence="1 2">Belongs to the phD/YefM antitoxin family.</text>
</comment>